<accession>A0A084GHW0</accession>
<dbReference type="GO" id="GO:0008270">
    <property type="term" value="F:zinc ion binding"/>
    <property type="evidence" value="ECO:0007669"/>
    <property type="project" value="UniProtKB-KW"/>
</dbReference>
<dbReference type="KEGG" id="sapo:SAPIO_CDS0265"/>
<keyword evidence="2" id="KW-0479">Metal-binding</keyword>
<dbReference type="InterPro" id="IPR007219">
    <property type="entry name" value="XnlR_reg_dom"/>
</dbReference>
<keyword evidence="6" id="KW-0539">Nucleus</keyword>
<evidence type="ECO:0000313" key="8">
    <source>
        <dbReference type="EMBL" id="KEZ46922.1"/>
    </source>
</evidence>
<name>A0A084GHW0_PSEDA</name>
<keyword evidence="9" id="KW-1185">Reference proteome</keyword>
<keyword evidence="3" id="KW-0677">Repeat</keyword>
<dbReference type="PANTHER" id="PTHR40626">
    <property type="entry name" value="MIP31509P"/>
    <property type="match status" value="1"/>
</dbReference>
<feature type="domain" description="Xylanolytic transcriptional activator regulatory" evidence="7">
    <location>
        <begin position="63"/>
        <end position="111"/>
    </location>
</feature>
<dbReference type="GO" id="GO:0000785">
    <property type="term" value="C:chromatin"/>
    <property type="evidence" value="ECO:0007669"/>
    <property type="project" value="TreeGrafter"/>
</dbReference>
<evidence type="ECO:0000256" key="6">
    <source>
        <dbReference type="ARBA" id="ARBA00023242"/>
    </source>
</evidence>
<comment type="caution">
    <text evidence="8">The sequence shown here is derived from an EMBL/GenBank/DDBJ whole genome shotgun (WGS) entry which is preliminary data.</text>
</comment>
<dbReference type="Pfam" id="PF04082">
    <property type="entry name" value="Fungal_trans"/>
    <property type="match status" value="1"/>
</dbReference>
<evidence type="ECO:0000256" key="3">
    <source>
        <dbReference type="ARBA" id="ARBA00022737"/>
    </source>
</evidence>
<gene>
    <name evidence="8" type="ORF">SAPIO_CDS0265</name>
</gene>
<proteinExistence type="predicted"/>
<evidence type="ECO:0000256" key="1">
    <source>
        <dbReference type="ARBA" id="ARBA00004123"/>
    </source>
</evidence>
<evidence type="ECO:0000256" key="2">
    <source>
        <dbReference type="ARBA" id="ARBA00022723"/>
    </source>
</evidence>
<dbReference type="AlphaFoldDB" id="A0A084GHW0"/>
<dbReference type="GeneID" id="27718417"/>
<dbReference type="EMBL" id="JOWA01000011">
    <property type="protein sequence ID" value="KEZ46922.1"/>
    <property type="molecule type" value="Genomic_DNA"/>
</dbReference>
<dbReference type="HOGENOM" id="CLU_012538_1_1_1"/>
<evidence type="ECO:0000313" key="9">
    <source>
        <dbReference type="Proteomes" id="UP000028545"/>
    </source>
</evidence>
<keyword evidence="5" id="KW-0862">Zinc</keyword>
<dbReference type="InterPro" id="IPR051059">
    <property type="entry name" value="VerF-like"/>
</dbReference>
<comment type="subcellular location">
    <subcellularLocation>
        <location evidence="1">Nucleus</location>
    </subcellularLocation>
</comment>
<keyword evidence="4" id="KW-0863">Zinc-finger</keyword>
<dbReference type="OrthoDB" id="3945418at2759"/>
<dbReference type="GO" id="GO:0005634">
    <property type="term" value="C:nucleus"/>
    <property type="evidence" value="ECO:0007669"/>
    <property type="project" value="UniProtKB-SubCell"/>
</dbReference>
<evidence type="ECO:0000256" key="4">
    <source>
        <dbReference type="ARBA" id="ARBA00022771"/>
    </source>
</evidence>
<protein>
    <recommendedName>
        <fullName evidence="7">Xylanolytic transcriptional activator regulatory domain-containing protein</fullName>
    </recommendedName>
</protein>
<dbReference type="GO" id="GO:0006351">
    <property type="term" value="P:DNA-templated transcription"/>
    <property type="evidence" value="ECO:0007669"/>
    <property type="project" value="InterPro"/>
</dbReference>
<dbReference type="PANTHER" id="PTHR40626:SF3">
    <property type="entry name" value="TRANSCRIPTION FACTOR WITH C2H2 AND ZN(2)-CYS(6) DNA BINDING DOMAIN (EUROFUNG)-RELATED"/>
    <property type="match status" value="1"/>
</dbReference>
<evidence type="ECO:0000256" key="5">
    <source>
        <dbReference type="ARBA" id="ARBA00022833"/>
    </source>
</evidence>
<sequence>MGQAGGGTQNIRVHHLTKKACEIVQGLRDSAFERPQQQNSKWTEALENACARFFSPPNLDKFLSAFWLFWYPNWPVFHRPTFAASKRSPKLIAAMTLMGACLTSEKSDGEQAITWLERVEEWVFSGEEFREHHPFPYTADSYGREGFVSLKFRYNAWNLFAIKEECTRSVLFVFLLDCAFIIFNNTTPRMVVRELQYDIVCPDACFHAVNPDEWLKCMDEWAEKRSLGTLSIFDLIEVSLKEELSPEEWHTLEQANLLNLFAIASAFHNLIFHHHNGPESHTKSMRVSRGLRNWVRVWGDRDPIPSENDNSQPDLTRVGFMRYAREYWSLAVIFHNQNEYKVKLDLRRHEGTMRQSNEDTGLLPVMDSSDMGPIHELVFRLQDVDLNEALR</sequence>
<reference evidence="8 9" key="1">
    <citation type="journal article" date="2014" name="Genome Announc.">
        <title>Draft genome sequence of the pathogenic fungus Scedosporium apiospermum.</title>
        <authorList>
            <person name="Vandeputte P."/>
            <person name="Ghamrawi S."/>
            <person name="Rechenmann M."/>
            <person name="Iltis A."/>
            <person name="Giraud S."/>
            <person name="Fleury M."/>
            <person name="Thornton C."/>
            <person name="Delhaes L."/>
            <person name="Meyer W."/>
            <person name="Papon N."/>
            <person name="Bouchara J.P."/>
        </authorList>
    </citation>
    <scope>NUCLEOTIDE SEQUENCE [LARGE SCALE GENOMIC DNA]</scope>
    <source>
        <strain evidence="8 9">IHEM 14462</strain>
    </source>
</reference>
<dbReference type="VEuPathDB" id="FungiDB:SAPIO_CDS0265"/>
<evidence type="ECO:0000259" key="7">
    <source>
        <dbReference type="Pfam" id="PF04082"/>
    </source>
</evidence>
<dbReference type="RefSeq" id="XP_016646721.1">
    <property type="nucleotide sequence ID" value="XM_016783088.1"/>
</dbReference>
<dbReference type="GO" id="GO:0000978">
    <property type="term" value="F:RNA polymerase II cis-regulatory region sequence-specific DNA binding"/>
    <property type="evidence" value="ECO:0007669"/>
    <property type="project" value="InterPro"/>
</dbReference>
<dbReference type="OMA" id="WIEYVIS"/>
<dbReference type="GO" id="GO:0000981">
    <property type="term" value="F:DNA-binding transcription factor activity, RNA polymerase II-specific"/>
    <property type="evidence" value="ECO:0007669"/>
    <property type="project" value="InterPro"/>
</dbReference>
<organism evidence="8 9">
    <name type="scientific">Pseudallescheria apiosperma</name>
    <name type="common">Scedosporium apiospermum</name>
    <dbReference type="NCBI Taxonomy" id="563466"/>
    <lineage>
        <taxon>Eukaryota</taxon>
        <taxon>Fungi</taxon>
        <taxon>Dikarya</taxon>
        <taxon>Ascomycota</taxon>
        <taxon>Pezizomycotina</taxon>
        <taxon>Sordariomycetes</taxon>
        <taxon>Hypocreomycetidae</taxon>
        <taxon>Microascales</taxon>
        <taxon>Microascaceae</taxon>
        <taxon>Scedosporium</taxon>
    </lineage>
</organism>
<dbReference type="Proteomes" id="UP000028545">
    <property type="component" value="Unassembled WGS sequence"/>
</dbReference>